<evidence type="ECO:0000313" key="3">
    <source>
        <dbReference type="Proteomes" id="UP000460549"/>
    </source>
</evidence>
<evidence type="ECO:0000256" key="1">
    <source>
        <dbReference type="ARBA" id="ARBA00008522"/>
    </source>
</evidence>
<organism evidence="2 3">
    <name type="scientific">Bullifex porci</name>
    <dbReference type="NCBI Taxonomy" id="2606638"/>
    <lineage>
        <taxon>Bacteria</taxon>
        <taxon>Pseudomonadati</taxon>
        <taxon>Spirochaetota</taxon>
        <taxon>Spirochaetia</taxon>
        <taxon>Spirochaetales</taxon>
        <taxon>Spirochaetaceae</taxon>
        <taxon>Bullifex</taxon>
    </lineage>
</organism>
<name>A0A7X2PDR3_9SPIO</name>
<keyword evidence="3" id="KW-1185">Reference proteome</keyword>
<accession>A0A7X2PDR3</accession>
<protein>
    <submittedName>
        <fullName evidence="2">DUF188 domain-containing protein</fullName>
    </submittedName>
</protein>
<evidence type="ECO:0000313" key="2">
    <source>
        <dbReference type="EMBL" id="MSU06528.1"/>
    </source>
</evidence>
<proteinExistence type="inferred from homology"/>
<dbReference type="PANTHER" id="PTHR35146">
    <property type="entry name" value="UPF0178 PROTEIN YAII"/>
    <property type="match status" value="1"/>
</dbReference>
<dbReference type="Pfam" id="PF02639">
    <property type="entry name" value="DUF188"/>
    <property type="match status" value="1"/>
</dbReference>
<reference evidence="2 3" key="1">
    <citation type="submission" date="2019-08" db="EMBL/GenBank/DDBJ databases">
        <title>In-depth cultivation of the pig gut microbiome towards novel bacterial diversity and tailored functional studies.</title>
        <authorList>
            <person name="Wylensek D."/>
            <person name="Hitch T.C.A."/>
            <person name="Clavel T."/>
        </authorList>
    </citation>
    <scope>NUCLEOTIDE SEQUENCE [LARGE SCALE GENOMIC DNA]</scope>
    <source>
        <strain evidence="2 3">NM-380-WT-3C1</strain>
    </source>
</reference>
<dbReference type="InterPro" id="IPR003791">
    <property type="entry name" value="UPF0178"/>
</dbReference>
<dbReference type="PANTHER" id="PTHR35146:SF1">
    <property type="entry name" value="UPF0178 PROTEIN YAII"/>
    <property type="match status" value="1"/>
</dbReference>
<sequence length="178" mass="20511">MELIIYLDADSLPLKHREIILKRCIKENIITFFVADRELKDVKEAIKQHTIMLRSPYRATLDNQEIRKIKSSIEMIVVEGGVNAADDRIVSLANKNNLCITHDIPLAARLIEKGVVVIDDRGNRLDKSNINERLSIRDTQMTLREMGIFNDKQKQFDLKTYNAFANAFDKAISEIKRL</sequence>
<gene>
    <name evidence="2" type="ORF">FYJ80_07005</name>
</gene>
<dbReference type="EMBL" id="VUNN01000012">
    <property type="protein sequence ID" value="MSU06528.1"/>
    <property type="molecule type" value="Genomic_DNA"/>
</dbReference>
<comment type="caution">
    <text evidence="2">The sequence shown here is derived from an EMBL/GenBank/DDBJ whole genome shotgun (WGS) entry which is preliminary data.</text>
</comment>
<comment type="similarity">
    <text evidence="1">Belongs to the UPF0178 family.</text>
</comment>
<dbReference type="Proteomes" id="UP000460549">
    <property type="component" value="Unassembled WGS sequence"/>
</dbReference>
<dbReference type="RefSeq" id="WP_154425499.1">
    <property type="nucleotide sequence ID" value="NZ_VUNN01000012.1"/>
</dbReference>
<dbReference type="AlphaFoldDB" id="A0A7X2PDR3"/>